<feature type="domain" description="DUF1508" evidence="1">
    <location>
        <begin position="10"/>
        <end position="56"/>
    </location>
</feature>
<sequence length="109" mass="11653">MGKFEIKTGSSGKTMFNLKAGNGQVILTSQSYESKDGCKNGIESVKKNSQDDARFERKTAKDGSPFFTLTATNGQIIGKSEMYSSTDAMENGIASVKKNAPDADVVDNS</sequence>
<keyword evidence="3" id="KW-1185">Reference proteome</keyword>
<dbReference type="OrthoDB" id="9802792at2"/>
<gene>
    <name evidence="2" type="ORF">CLV81_2695</name>
</gene>
<dbReference type="InterPro" id="IPR051141">
    <property type="entry name" value="UPF0339_domain"/>
</dbReference>
<accession>A0A2T0MA04</accession>
<dbReference type="InterPro" id="IPR036913">
    <property type="entry name" value="YegP-like_sf"/>
</dbReference>
<feature type="domain" description="DUF1508" evidence="1">
    <location>
        <begin position="60"/>
        <end position="107"/>
    </location>
</feature>
<dbReference type="RefSeq" id="WP_106145585.1">
    <property type="nucleotide sequence ID" value="NZ_PVYX01000002.1"/>
</dbReference>
<name>A0A2T0MA04_9FLAO</name>
<dbReference type="PANTHER" id="PTHR40606">
    <property type="match status" value="1"/>
</dbReference>
<comment type="caution">
    <text evidence="2">The sequence shown here is derived from an EMBL/GenBank/DDBJ whole genome shotgun (WGS) entry which is preliminary data.</text>
</comment>
<dbReference type="PANTHER" id="PTHR40606:SF1">
    <property type="entry name" value="UPF0339 PROTEIN YEGP"/>
    <property type="match status" value="1"/>
</dbReference>
<proteinExistence type="predicted"/>
<dbReference type="Proteomes" id="UP000237640">
    <property type="component" value="Unassembled WGS sequence"/>
</dbReference>
<reference evidence="2 3" key="1">
    <citation type="submission" date="2018-03" db="EMBL/GenBank/DDBJ databases">
        <title>Genomic Encyclopedia of Archaeal and Bacterial Type Strains, Phase II (KMG-II): from individual species to whole genera.</title>
        <authorList>
            <person name="Goeker M."/>
        </authorList>
    </citation>
    <scope>NUCLEOTIDE SEQUENCE [LARGE SCALE GENOMIC DNA]</scope>
    <source>
        <strain evidence="2 3">DSM 25027</strain>
    </source>
</reference>
<dbReference type="Gene3D" id="2.30.29.80">
    <property type="match status" value="1"/>
</dbReference>
<organism evidence="2 3">
    <name type="scientific">Flagellimonas meridianipacifica</name>
    <dbReference type="NCBI Taxonomy" id="1080225"/>
    <lineage>
        <taxon>Bacteria</taxon>
        <taxon>Pseudomonadati</taxon>
        <taxon>Bacteroidota</taxon>
        <taxon>Flavobacteriia</taxon>
        <taxon>Flavobacteriales</taxon>
        <taxon>Flavobacteriaceae</taxon>
        <taxon>Flagellimonas</taxon>
    </lineage>
</organism>
<dbReference type="AlphaFoldDB" id="A0A2T0MA04"/>
<dbReference type="SUPFAM" id="SSF160113">
    <property type="entry name" value="YegP-like"/>
    <property type="match status" value="2"/>
</dbReference>
<evidence type="ECO:0000259" key="1">
    <source>
        <dbReference type="Pfam" id="PF07411"/>
    </source>
</evidence>
<evidence type="ECO:0000313" key="3">
    <source>
        <dbReference type="Proteomes" id="UP000237640"/>
    </source>
</evidence>
<dbReference type="InterPro" id="IPR010879">
    <property type="entry name" value="DUF1508"/>
</dbReference>
<dbReference type="Pfam" id="PF07411">
    <property type="entry name" value="DUF1508"/>
    <property type="match status" value="2"/>
</dbReference>
<protein>
    <recommendedName>
        <fullName evidence="1">DUF1508 domain-containing protein</fullName>
    </recommendedName>
</protein>
<evidence type="ECO:0000313" key="2">
    <source>
        <dbReference type="EMBL" id="PRX54295.1"/>
    </source>
</evidence>
<dbReference type="EMBL" id="PVYX01000002">
    <property type="protein sequence ID" value="PRX54295.1"/>
    <property type="molecule type" value="Genomic_DNA"/>
</dbReference>